<keyword evidence="2" id="KW-0812">Transmembrane</keyword>
<keyword evidence="2" id="KW-0472">Membrane</keyword>
<dbReference type="InterPro" id="IPR021330">
    <property type="entry name" value="DUF2939"/>
</dbReference>
<name>A0ABX9XGM1_9PSED</name>
<organism evidence="3 4">
    <name type="scientific">Pseudomonas neustonica</name>
    <dbReference type="NCBI Taxonomy" id="2487346"/>
    <lineage>
        <taxon>Bacteria</taxon>
        <taxon>Pseudomonadati</taxon>
        <taxon>Pseudomonadota</taxon>
        <taxon>Gammaproteobacteria</taxon>
        <taxon>Pseudomonadales</taxon>
        <taxon>Pseudomonadaceae</taxon>
        <taxon>Pseudomonas</taxon>
    </lineage>
</organism>
<feature type="region of interest" description="Disordered" evidence="1">
    <location>
        <begin position="174"/>
        <end position="202"/>
    </location>
</feature>
<proteinExistence type="predicted"/>
<dbReference type="EMBL" id="RKKU01000024">
    <property type="protein sequence ID" value="ROZ82092.1"/>
    <property type="molecule type" value="Genomic_DNA"/>
</dbReference>
<sequence>MKQCPACNYELTMAEQAKDEGKCPKCDIYFAKYLARQSQAANANEASNLRQVSDRKGGSKLFYLVGALLVAGLLYVVASPFLVVHSIQSAVEQRDAEALSSHVDYPVFRQNMKDQVNARIMEEVTVELEGNPFAAMGIALASKVVDSVVDSMITPAGIARMMQGEKPAMAAVKAGGAGGEMPDTGDSQEPVLPAEHEQPAQKPFEDASMGYESLSRFVVTFTDESGEEVRFIFHRHGIADWLLSDMTLPAKK</sequence>
<keyword evidence="4" id="KW-1185">Reference proteome</keyword>
<protein>
    <submittedName>
        <fullName evidence="3">DUF2939 domain-containing protein</fullName>
    </submittedName>
</protein>
<reference evidence="3 4" key="1">
    <citation type="submission" date="2018-11" db="EMBL/GenBank/DDBJ databases">
        <authorList>
            <person name="Jang G.I."/>
            <person name="Hwang C.Y."/>
        </authorList>
    </citation>
    <scope>NUCLEOTIDE SEQUENCE [LARGE SCALE GENOMIC DNA]</scope>
    <source>
        <strain evidence="3 4">SSM26</strain>
    </source>
</reference>
<accession>A0ABX9XGM1</accession>
<evidence type="ECO:0000256" key="2">
    <source>
        <dbReference type="SAM" id="Phobius"/>
    </source>
</evidence>
<gene>
    <name evidence="3" type="ORF">EF096_15635</name>
</gene>
<evidence type="ECO:0000313" key="4">
    <source>
        <dbReference type="Proteomes" id="UP000275199"/>
    </source>
</evidence>
<feature type="transmembrane region" description="Helical" evidence="2">
    <location>
        <begin position="61"/>
        <end position="83"/>
    </location>
</feature>
<dbReference type="Proteomes" id="UP000275199">
    <property type="component" value="Unassembled WGS sequence"/>
</dbReference>
<comment type="caution">
    <text evidence="3">The sequence shown here is derived from an EMBL/GenBank/DDBJ whole genome shotgun (WGS) entry which is preliminary data.</text>
</comment>
<evidence type="ECO:0000256" key="1">
    <source>
        <dbReference type="SAM" id="MobiDB-lite"/>
    </source>
</evidence>
<dbReference type="Pfam" id="PF11159">
    <property type="entry name" value="DUF2939"/>
    <property type="match status" value="1"/>
</dbReference>
<keyword evidence="2" id="KW-1133">Transmembrane helix</keyword>
<evidence type="ECO:0000313" key="3">
    <source>
        <dbReference type="EMBL" id="ROZ82092.1"/>
    </source>
</evidence>
<dbReference type="RefSeq" id="WP_123890726.1">
    <property type="nucleotide sequence ID" value="NZ_RKKU01000024.1"/>
</dbReference>